<name>A6KLD6_RAT</name>
<protein>
    <submittedName>
        <fullName evidence="1">RCG45218</fullName>
    </submittedName>
</protein>
<organism evidence="1 2">
    <name type="scientific">Rattus norvegicus</name>
    <name type="common">Rat</name>
    <dbReference type="NCBI Taxonomy" id="10116"/>
    <lineage>
        <taxon>Eukaryota</taxon>
        <taxon>Metazoa</taxon>
        <taxon>Chordata</taxon>
        <taxon>Craniata</taxon>
        <taxon>Vertebrata</taxon>
        <taxon>Euteleostomi</taxon>
        <taxon>Mammalia</taxon>
        <taxon>Eutheria</taxon>
        <taxon>Euarchontoglires</taxon>
        <taxon>Glires</taxon>
        <taxon>Rodentia</taxon>
        <taxon>Myomorpha</taxon>
        <taxon>Muroidea</taxon>
        <taxon>Muridae</taxon>
        <taxon>Murinae</taxon>
        <taxon>Rattus</taxon>
    </lineage>
</organism>
<sequence length="66" mass="7754">MLLVQCTSWRTVVGTHRIRPGPPSPRLSTIHSRRRQKEWNKRLFCIYFVNSDNRGWGKFVGKPTSL</sequence>
<dbReference type="EMBL" id="CH474064">
    <property type="protein sequence ID" value="EDL86481.1"/>
    <property type="molecule type" value="Genomic_DNA"/>
</dbReference>
<dbReference type="AlphaFoldDB" id="A6KLD6"/>
<evidence type="ECO:0000313" key="2">
    <source>
        <dbReference type="Proteomes" id="UP000234681"/>
    </source>
</evidence>
<evidence type="ECO:0000313" key="1">
    <source>
        <dbReference type="EMBL" id="EDL86481.1"/>
    </source>
</evidence>
<accession>A6KLD6</accession>
<dbReference type="Proteomes" id="UP000234681">
    <property type="component" value="Chromosome 17"/>
</dbReference>
<proteinExistence type="predicted"/>
<gene>
    <name evidence="1" type="ORF">rCG_45218</name>
</gene>
<reference evidence="2" key="1">
    <citation type="submission" date="2005-09" db="EMBL/GenBank/DDBJ databases">
        <authorList>
            <person name="Mural R.J."/>
            <person name="Li P.W."/>
            <person name="Adams M.D."/>
            <person name="Amanatides P.G."/>
            <person name="Baden-Tillson H."/>
            <person name="Barnstead M."/>
            <person name="Chin S.H."/>
            <person name="Dew I."/>
            <person name="Evans C.A."/>
            <person name="Ferriera S."/>
            <person name="Flanigan M."/>
            <person name="Fosler C."/>
            <person name="Glodek A."/>
            <person name="Gu Z."/>
            <person name="Holt R.A."/>
            <person name="Jennings D."/>
            <person name="Kraft C.L."/>
            <person name="Lu F."/>
            <person name="Nguyen T."/>
            <person name="Nusskern D.R."/>
            <person name="Pfannkoch C.M."/>
            <person name="Sitter C."/>
            <person name="Sutton G.G."/>
            <person name="Venter J.C."/>
            <person name="Wang Z."/>
            <person name="Woodage T."/>
            <person name="Zheng X.H."/>
            <person name="Zhong F."/>
        </authorList>
    </citation>
    <scope>NUCLEOTIDE SEQUENCE [LARGE SCALE GENOMIC DNA]</scope>
    <source>
        <strain>BN</strain>
        <strain evidence="2">Sprague-Dawley</strain>
    </source>
</reference>